<proteinExistence type="predicted"/>
<keyword evidence="2" id="KW-1185">Reference proteome</keyword>
<name>A0A4Y7TGV1_COPMI</name>
<dbReference type="EMBL" id="QPFP01000013">
    <property type="protein sequence ID" value="TEB33241.1"/>
    <property type="molecule type" value="Genomic_DNA"/>
</dbReference>
<protein>
    <recommendedName>
        <fullName evidence="3">F-box domain-containing protein</fullName>
    </recommendedName>
</protein>
<dbReference type="OrthoDB" id="2968423at2759"/>
<feature type="non-terminal residue" evidence="1">
    <location>
        <position position="1"/>
    </location>
</feature>
<evidence type="ECO:0000313" key="1">
    <source>
        <dbReference type="EMBL" id="TEB33241.1"/>
    </source>
</evidence>
<comment type="caution">
    <text evidence="1">The sequence shown here is derived from an EMBL/GenBank/DDBJ whole genome shotgun (WGS) entry which is preliminary data.</text>
</comment>
<dbReference type="AlphaFoldDB" id="A0A4Y7TGV1"/>
<dbReference type="Gene3D" id="3.80.10.10">
    <property type="entry name" value="Ribonuclease Inhibitor"/>
    <property type="match status" value="1"/>
</dbReference>
<dbReference type="InterPro" id="IPR032675">
    <property type="entry name" value="LRR_dom_sf"/>
</dbReference>
<sequence>SFPSPMSTLPHDIWVHVAQHLPALFVRDLLTVNHSLFEIAMDCRYRQLIFAYMDDRMLKNLVRLRDPAVAKRVQIVHIYPGFLPDTHGTPPYDHPKPHFPVTKRSFFTLFVDIANTLLEQRNFVSRHPKYRIMRALRKQEDAVQILADILGGLPNLTDYHVTWYDLPAISSSPAPFVISPLRPSLRKLSLNLSLENVKSLSSSDTPLSRLEEFHLCIHSESVPDEQERTYILQTHLAPVISRFRSTLKTLAISSWEPTDLSPLFASIDRIPALNDLTISIPVEACHLGGPAGVNGFLQKHQSSLRCLRLCATQYGGRGFTPDMSSLHEWIGNATDRVELPELRVLDITSSLFPNDSSIRCLERFSRTLSSLTVTGPYKSYADVVDVVDQLAGSPALASMRKLRIGPVSLSPQLVDLVASRIPGLSRLELLVRDILPAATEGPSTVASRSPKNARINAFVAEMESRRYTGWNLQHLSLITDILPAGNDYAALLEEAFFECIPSLQYFT</sequence>
<organism evidence="1 2">
    <name type="scientific">Coprinellus micaceus</name>
    <name type="common">Glistening ink-cap mushroom</name>
    <name type="synonym">Coprinus micaceus</name>
    <dbReference type="NCBI Taxonomy" id="71717"/>
    <lineage>
        <taxon>Eukaryota</taxon>
        <taxon>Fungi</taxon>
        <taxon>Dikarya</taxon>
        <taxon>Basidiomycota</taxon>
        <taxon>Agaricomycotina</taxon>
        <taxon>Agaricomycetes</taxon>
        <taxon>Agaricomycetidae</taxon>
        <taxon>Agaricales</taxon>
        <taxon>Agaricineae</taxon>
        <taxon>Psathyrellaceae</taxon>
        <taxon>Coprinellus</taxon>
    </lineage>
</organism>
<evidence type="ECO:0008006" key="3">
    <source>
        <dbReference type="Google" id="ProtNLM"/>
    </source>
</evidence>
<dbReference type="STRING" id="71717.A0A4Y7TGV1"/>
<reference evidence="1 2" key="1">
    <citation type="journal article" date="2019" name="Nat. Ecol. Evol.">
        <title>Megaphylogeny resolves global patterns of mushroom evolution.</title>
        <authorList>
            <person name="Varga T."/>
            <person name="Krizsan K."/>
            <person name="Foldi C."/>
            <person name="Dima B."/>
            <person name="Sanchez-Garcia M."/>
            <person name="Sanchez-Ramirez S."/>
            <person name="Szollosi G.J."/>
            <person name="Szarkandi J.G."/>
            <person name="Papp V."/>
            <person name="Albert L."/>
            <person name="Andreopoulos W."/>
            <person name="Angelini C."/>
            <person name="Antonin V."/>
            <person name="Barry K.W."/>
            <person name="Bougher N.L."/>
            <person name="Buchanan P."/>
            <person name="Buyck B."/>
            <person name="Bense V."/>
            <person name="Catcheside P."/>
            <person name="Chovatia M."/>
            <person name="Cooper J."/>
            <person name="Damon W."/>
            <person name="Desjardin D."/>
            <person name="Finy P."/>
            <person name="Geml J."/>
            <person name="Haridas S."/>
            <person name="Hughes K."/>
            <person name="Justo A."/>
            <person name="Karasinski D."/>
            <person name="Kautmanova I."/>
            <person name="Kiss B."/>
            <person name="Kocsube S."/>
            <person name="Kotiranta H."/>
            <person name="LaButti K.M."/>
            <person name="Lechner B.E."/>
            <person name="Liimatainen K."/>
            <person name="Lipzen A."/>
            <person name="Lukacs Z."/>
            <person name="Mihaltcheva S."/>
            <person name="Morgado L.N."/>
            <person name="Niskanen T."/>
            <person name="Noordeloos M.E."/>
            <person name="Ohm R.A."/>
            <person name="Ortiz-Santana B."/>
            <person name="Ovrebo C."/>
            <person name="Racz N."/>
            <person name="Riley R."/>
            <person name="Savchenko A."/>
            <person name="Shiryaev A."/>
            <person name="Soop K."/>
            <person name="Spirin V."/>
            <person name="Szebenyi C."/>
            <person name="Tomsovsky M."/>
            <person name="Tulloss R.E."/>
            <person name="Uehling J."/>
            <person name="Grigoriev I.V."/>
            <person name="Vagvolgyi C."/>
            <person name="Papp T."/>
            <person name="Martin F.M."/>
            <person name="Miettinen O."/>
            <person name="Hibbett D.S."/>
            <person name="Nagy L.G."/>
        </authorList>
    </citation>
    <scope>NUCLEOTIDE SEQUENCE [LARGE SCALE GENOMIC DNA]</scope>
    <source>
        <strain evidence="1 2">FP101781</strain>
    </source>
</reference>
<dbReference type="Proteomes" id="UP000298030">
    <property type="component" value="Unassembled WGS sequence"/>
</dbReference>
<gene>
    <name evidence="1" type="ORF">FA13DRAFT_1627245</name>
</gene>
<accession>A0A4Y7TGV1</accession>
<evidence type="ECO:0000313" key="2">
    <source>
        <dbReference type="Proteomes" id="UP000298030"/>
    </source>
</evidence>
<dbReference type="SUPFAM" id="SSF52047">
    <property type="entry name" value="RNI-like"/>
    <property type="match status" value="1"/>
</dbReference>